<dbReference type="Gene3D" id="3.30.420.10">
    <property type="entry name" value="Ribonuclease H-like superfamily/Ribonuclease H"/>
    <property type="match status" value="1"/>
</dbReference>
<dbReference type="CDD" id="cd06141">
    <property type="entry name" value="WRN_exo"/>
    <property type="match status" value="1"/>
</dbReference>
<sequence>MTPKISIARSHPCDFRLYSVQFFDTPIEVTVTSSATVVRKWLRTTLFLRRRYLGRLVVGLGVQWTPPNTAADTLQLCVGSRCLIIQLSLAATVPLILRRFLLDSNTTFVGIWNGSDEKKLWMTEHELRVHRLVDLRRYVRTRDGESLARASVERIVEEHLGYKGVRLERDISMSDWDVENLSYEQVLQACIDAHVAFEIGKDLRAWEL</sequence>
<keyword evidence="1" id="KW-0540">Nuclease</keyword>
<dbReference type="GO" id="GO:0005737">
    <property type="term" value="C:cytoplasm"/>
    <property type="evidence" value="ECO:0000318"/>
    <property type="project" value="GO_Central"/>
</dbReference>
<dbReference type="InterPro" id="IPR012337">
    <property type="entry name" value="RNaseH-like_sf"/>
</dbReference>
<dbReference type="Gramene" id="Manes.03G206700.1.v8.1">
    <property type="protein sequence ID" value="Manes.03G206700.1.v8.1.CDS.1"/>
    <property type="gene ID" value="Manes.03G206700.v8.1"/>
</dbReference>
<dbReference type="GO" id="GO:0003676">
    <property type="term" value="F:nucleic acid binding"/>
    <property type="evidence" value="ECO:0007669"/>
    <property type="project" value="InterPro"/>
</dbReference>
<accession>A0A2C9W997</accession>
<dbReference type="STRING" id="3983.A0A2C9W997"/>
<evidence type="ECO:0000256" key="1">
    <source>
        <dbReference type="ARBA" id="ARBA00022722"/>
    </source>
</evidence>
<name>A0A2C9W997_MANES</name>
<keyword evidence="4" id="KW-1185">Reference proteome</keyword>
<protein>
    <recommendedName>
        <fullName evidence="5">3'-5' exonuclease domain-containing protein</fullName>
    </recommendedName>
</protein>
<dbReference type="EMBL" id="CM004389">
    <property type="protein sequence ID" value="OAY56155.1"/>
    <property type="molecule type" value="Genomic_DNA"/>
</dbReference>
<dbReference type="OMA" id="NISKSNW"/>
<comment type="caution">
    <text evidence="3">The sequence shown here is derived from an EMBL/GenBank/DDBJ whole genome shotgun (WGS) entry which is preliminary data.</text>
</comment>
<dbReference type="Proteomes" id="UP000091857">
    <property type="component" value="Chromosome 3"/>
</dbReference>
<dbReference type="SUPFAM" id="SSF53098">
    <property type="entry name" value="Ribonuclease H-like"/>
    <property type="match status" value="1"/>
</dbReference>
<proteinExistence type="predicted"/>
<dbReference type="PANTHER" id="PTHR13620:SF59">
    <property type="entry name" value="POLYNUCLEOTIDYL TRANSFERASE, RIBONUCLEASE H-LIKE SUPERFAMILY PROTEIN"/>
    <property type="match status" value="1"/>
</dbReference>
<organism evidence="3 4">
    <name type="scientific">Manihot esculenta</name>
    <name type="common">Cassava</name>
    <name type="synonym">Jatropha manihot</name>
    <dbReference type="NCBI Taxonomy" id="3983"/>
    <lineage>
        <taxon>Eukaryota</taxon>
        <taxon>Viridiplantae</taxon>
        <taxon>Streptophyta</taxon>
        <taxon>Embryophyta</taxon>
        <taxon>Tracheophyta</taxon>
        <taxon>Spermatophyta</taxon>
        <taxon>Magnoliopsida</taxon>
        <taxon>eudicotyledons</taxon>
        <taxon>Gunneridae</taxon>
        <taxon>Pentapetalae</taxon>
        <taxon>rosids</taxon>
        <taxon>fabids</taxon>
        <taxon>Malpighiales</taxon>
        <taxon>Euphorbiaceae</taxon>
        <taxon>Crotonoideae</taxon>
        <taxon>Manihoteae</taxon>
        <taxon>Manihot</taxon>
    </lineage>
</organism>
<dbReference type="OrthoDB" id="10261556at2759"/>
<dbReference type="InterPro" id="IPR051132">
    <property type="entry name" value="3-5_Exonuclease_domain"/>
</dbReference>
<dbReference type="AlphaFoldDB" id="A0A2C9W997"/>
<evidence type="ECO:0000256" key="2">
    <source>
        <dbReference type="ARBA" id="ARBA00022801"/>
    </source>
</evidence>
<keyword evidence="2" id="KW-0378">Hydrolase</keyword>
<reference evidence="4" key="1">
    <citation type="journal article" date="2016" name="Nat. Biotechnol.">
        <title>Sequencing wild and cultivated cassava and related species reveals extensive interspecific hybridization and genetic diversity.</title>
        <authorList>
            <person name="Bredeson J.V."/>
            <person name="Lyons J.B."/>
            <person name="Prochnik S.E."/>
            <person name="Wu G.A."/>
            <person name="Ha C.M."/>
            <person name="Edsinger-Gonzales E."/>
            <person name="Grimwood J."/>
            <person name="Schmutz J."/>
            <person name="Rabbi I.Y."/>
            <person name="Egesi C."/>
            <person name="Nauluvula P."/>
            <person name="Lebot V."/>
            <person name="Ndunguru J."/>
            <person name="Mkamilo G."/>
            <person name="Bart R.S."/>
            <person name="Setter T.L."/>
            <person name="Gleadow R.M."/>
            <person name="Kulakow P."/>
            <person name="Ferguson M.E."/>
            <person name="Rounsley S."/>
            <person name="Rokhsar D.S."/>
        </authorList>
    </citation>
    <scope>NUCLEOTIDE SEQUENCE [LARGE SCALE GENOMIC DNA]</scope>
    <source>
        <strain evidence="4">cv. AM560-2</strain>
    </source>
</reference>
<dbReference type="InterPro" id="IPR036397">
    <property type="entry name" value="RNaseH_sf"/>
</dbReference>
<dbReference type="GO" id="GO:0008408">
    <property type="term" value="F:3'-5' exonuclease activity"/>
    <property type="evidence" value="ECO:0000318"/>
    <property type="project" value="GO_Central"/>
</dbReference>
<evidence type="ECO:0000313" key="4">
    <source>
        <dbReference type="Proteomes" id="UP000091857"/>
    </source>
</evidence>
<gene>
    <name evidence="3" type="ORF">MANES_03G206700v8</name>
</gene>
<dbReference type="PANTHER" id="PTHR13620">
    <property type="entry name" value="3-5 EXONUCLEASE"/>
    <property type="match status" value="1"/>
</dbReference>
<evidence type="ECO:0000313" key="3">
    <source>
        <dbReference type="EMBL" id="OAY56155.1"/>
    </source>
</evidence>
<dbReference type="GO" id="GO:0005634">
    <property type="term" value="C:nucleus"/>
    <property type="evidence" value="ECO:0000318"/>
    <property type="project" value="GO_Central"/>
</dbReference>
<evidence type="ECO:0008006" key="5">
    <source>
        <dbReference type="Google" id="ProtNLM"/>
    </source>
</evidence>